<evidence type="ECO:0000256" key="1">
    <source>
        <dbReference type="PROSITE-ProRule" id="PRU00453"/>
    </source>
</evidence>
<accession>A0A316VI23</accession>
<dbReference type="EMBL" id="KZ819603">
    <property type="protein sequence ID" value="PWN35963.1"/>
    <property type="molecule type" value="Genomic_DNA"/>
</dbReference>
<dbReference type="Proteomes" id="UP000245771">
    <property type="component" value="Unassembled WGS sequence"/>
</dbReference>
<proteinExistence type="predicted"/>
<dbReference type="GO" id="GO:0008270">
    <property type="term" value="F:zinc ion binding"/>
    <property type="evidence" value="ECO:0007669"/>
    <property type="project" value="UniProtKB-UniRule"/>
</dbReference>
<evidence type="ECO:0000313" key="5">
    <source>
        <dbReference type="Proteomes" id="UP000245771"/>
    </source>
</evidence>
<feature type="region of interest" description="Disordered" evidence="2">
    <location>
        <begin position="110"/>
        <end position="129"/>
    </location>
</feature>
<evidence type="ECO:0000313" key="4">
    <source>
        <dbReference type="EMBL" id="PWN35963.1"/>
    </source>
</evidence>
<evidence type="ECO:0000256" key="2">
    <source>
        <dbReference type="SAM" id="MobiDB-lite"/>
    </source>
</evidence>
<dbReference type="PROSITE" id="PS51083">
    <property type="entry name" value="ZF_HIT"/>
    <property type="match status" value="1"/>
</dbReference>
<feature type="domain" description="HIT-type" evidence="3">
    <location>
        <begin position="64"/>
        <end position="97"/>
    </location>
</feature>
<feature type="compositionally biased region" description="Acidic residues" evidence="2">
    <location>
        <begin position="115"/>
        <end position="128"/>
    </location>
</feature>
<evidence type="ECO:0000259" key="3">
    <source>
        <dbReference type="PROSITE" id="PS51083"/>
    </source>
</evidence>
<keyword evidence="1" id="KW-0479">Metal-binding</keyword>
<dbReference type="InterPro" id="IPR039646">
    <property type="entry name" value="ZNHIT2"/>
</dbReference>
<feature type="region of interest" description="Disordered" evidence="2">
    <location>
        <begin position="144"/>
        <end position="181"/>
    </location>
</feature>
<keyword evidence="1" id="KW-0862">Zinc</keyword>
<dbReference type="InterPro" id="IPR007529">
    <property type="entry name" value="Znf_HIT"/>
</dbReference>
<sequence>MDGLLGIGREKRAVNGILHNAAKQRKGLVEEVEDGIVPRPDSSIGGEEEDEKEQKPTQASGLLCAICRIRPSPYTCPQCNIPYCSVTCFRHTKHERCSKPFIQQALDEERHAKEDEGDGENAFVDEEEREKMMDVLRRIQKLDMNVKQASSQTRKPQLYNPHETSEDSGDEEDDDESEEYEWEDVLQTAVRAGIDLETANTQELLAMLSAEEREQFQAMIRQAEMNGGRLAGGNELRSEEEEGEKQTSIAAKWWSVSDVNCTDQKTPEVSDKFSKDVQAIVQGMQGRPQGRELQWNILLVALSYVYILRHVDVDDLAGLQNEKVEEQTELTFIRKLFSQLVPFLITSKSHDKNDDLSRTILSNGEDVTLWLLARLGADAGEKPAEMMQFLFKEVQQPFLPISKYRLKG</sequence>
<dbReference type="Pfam" id="PF04438">
    <property type="entry name" value="zf-HIT"/>
    <property type="match status" value="1"/>
</dbReference>
<dbReference type="CDD" id="cd23024">
    <property type="entry name" value="zf-HIT_ZNHIT2-3"/>
    <property type="match status" value="1"/>
</dbReference>
<reference evidence="4 5" key="1">
    <citation type="journal article" date="2018" name="Mol. Biol. Evol.">
        <title>Broad Genomic Sampling Reveals a Smut Pathogenic Ancestry of the Fungal Clade Ustilaginomycotina.</title>
        <authorList>
            <person name="Kijpornyongpan T."/>
            <person name="Mondo S.J."/>
            <person name="Barry K."/>
            <person name="Sandor L."/>
            <person name="Lee J."/>
            <person name="Lipzen A."/>
            <person name="Pangilinan J."/>
            <person name="LaButti K."/>
            <person name="Hainaut M."/>
            <person name="Henrissat B."/>
            <person name="Grigoriev I.V."/>
            <person name="Spatafora J.W."/>
            <person name="Aime M.C."/>
        </authorList>
    </citation>
    <scope>NUCLEOTIDE SEQUENCE [LARGE SCALE GENOMIC DNA]</scope>
    <source>
        <strain evidence="4 5">MCA 3882</strain>
    </source>
</reference>
<dbReference type="RefSeq" id="XP_025356265.1">
    <property type="nucleotide sequence ID" value="XM_025500414.1"/>
</dbReference>
<dbReference type="InParanoid" id="A0A316VI23"/>
<dbReference type="PANTHER" id="PTHR15555">
    <property type="entry name" value="ZINC FINGER HIT DOMAIN CONTAINING PROTEIN 2 PROTEIN FON -RELATED"/>
    <property type="match status" value="1"/>
</dbReference>
<dbReference type="STRING" id="1280837.A0A316VI23"/>
<dbReference type="AlphaFoldDB" id="A0A316VI23"/>
<keyword evidence="5" id="KW-1185">Reference proteome</keyword>
<name>A0A316VI23_9BASI</name>
<feature type="region of interest" description="Disordered" evidence="2">
    <location>
        <begin position="29"/>
        <end position="55"/>
    </location>
</feature>
<dbReference type="SUPFAM" id="SSF144232">
    <property type="entry name" value="HIT/MYND zinc finger-like"/>
    <property type="match status" value="1"/>
</dbReference>
<dbReference type="OrthoDB" id="18412at2759"/>
<dbReference type="Gene3D" id="3.30.60.190">
    <property type="match status" value="1"/>
</dbReference>
<dbReference type="PANTHER" id="PTHR15555:SF0">
    <property type="entry name" value="ZINC FINGER HIT DOMAIN-CONTAINING PROTEIN 2"/>
    <property type="match status" value="1"/>
</dbReference>
<dbReference type="GeneID" id="37022195"/>
<keyword evidence="1" id="KW-0863">Zinc-finger</keyword>
<feature type="compositionally biased region" description="Acidic residues" evidence="2">
    <location>
        <begin position="166"/>
        <end position="181"/>
    </location>
</feature>
<gene>
    <name evidence="4" type="ORF">FA14DRAFT_172554</name>
</gene>
<protein>
    <recommendedName>
        <fullName evidence="3">HIT-type domain-containing protein</fullName>
    </recommendedName>
</protein>
<organism evidence="4 5">
    <name type="scientific">Meira miltonrushii</name>
    <dbReference type="NCBI Taxonomy" id="1280837"/>
    <lineage>
        <taxon>Eukaryota</taxon>
        <taxon>Fungi</taxon>
        <taxon>Dikarya</taxon>
        <taxon>Basidiomycota</taxon>
        <taxon>Ustilaginomycotina</taxon>
        <taxon>Exobasidiomycetes</taxon>
        <taxon>Exobasidiales</taxon>
        <taxon>Brachybasidiaceae</taxon>
        <taxon>Meira</taxon>
    </lineage>
</organism>